<evidence type="ECO:0000313" key="2">
    <source>
        <dbReference type="Proteomes" id="UP001597201"/>
    </source>
</evidence>
<organism evidence="1 2">
    <name type="scientific">Namhaeicola litoreus</name>
    <dbReference type="NCBI Taxonomy" id="1052145"/>
    <lineage>
        <taxon>Bacteria</taxon>
        <taxon>Pseudomonadati</taxon>
        <taxon>Bacteroidota</taxon>
        <taxon>Flavobacteriia</taxon>
        <taxon>Flavobacteriales</taxon>
        <taxon>Flavobacteriaceae</taxon>
        <taxon>Namhaeicola</taxon>
    </lineage>
</organism>
<dbReference type="RefSeq" id="WP_377177223.1">
    <property type="nucleotide sequence ID" value="NZ_JBHTMY010000002.1"/>
</dbReference>
<sequence>MNIFRILSSHDGSINEPNVSSFLAYLLNPNEDHGISSLLLQEILNELINVDTNFLSKIQYKNRITDLSQYSGYSINVMPELTVSLNQEGKKKRRDIDILIEIVDDRSKEIIYAICIENKITDASINKTDTQLQDELNGLKALYAESALNPEIYMIYLTPQPSDIASQSFEKLEYEKKYHLYWANHENAVFNKLIKIFNDENQGLIDPINDQVSYLIKSFLSFIKTNFKSYIEERREFLEKKNYGKPVIDLLNDFAAKLEEDKSYAIAKLKKQFSDYVLNESGIQLHNATRNAHFTIATVNDRNRGHYSVKRPDDERKNIFYYPDESRKNVKKFRQGIDKNIPIFFKNDDEIDSTLS</sequence>
<dbReference type="Pfam" id="PF14281">
    <property type="entry name" value="PDDEXK_4"/>
    <property type="match status" value="1"/>
</dbReference>
<protein>
    <submittedName>
        <fullName evidence="1">PD-(D/E)XK nuclease family protein</fullName>
    </submittedName>
</protein>
<dbReference type="InterPro" id="IPR029470">
    <property type="entry name" value="PDDEXK_4"/>
</dbReference>
<evidence type="ECO:0000313" key="1">
    <source>
        <dbReference type="EMBL" id="MFD1315253.1"/>
    </source>
</evidence>
<dbReference type="EMBL" id="JBHTMY010000002">
    <property type="protein sequence ID" value="MFD1315253.1"/>
    <property type="molecule type" value="Genomic_DNA"/>
</dbReference>
<proteinExistence type="predicted"/>
<gene>
    <name evidence="1" type="ORF">ACFQ39_06455</name>
</gene>
<dbReference type="Proteomes" id="UP001597201">
    <property type="component" value="Unassembled WGS sequence"/>
</dbReference>
<reference evidence="2" key="1">
    <citation type="journal article" date="2019" name="Int. J. Syst. Evol. Microbiol.">
        <title>The Global Catalogue of Microorganisms (GCM) 10K type strain sequencing project: providing services to taxonomists for standard genome sequencing and annotation.</title>
        <authorList>
            <consortium name="The Broad Institute Genomics Platform"/>
            <consortium name="The Broad Institute Genome Sequencing Center for Infectious Disease"/>
            <person name="Wu L."/>
            <person name="Ma J."/>
        </authorList>
    </citation>
    <scope>NUCLEOTIDE SEQUENCE [LARGE SCALE GENOMIC DNA]</scope>
    <source>
        <strain evidence="2">CCUG 61485</strain>
    </source>
</reference>
<keyword evidence="2" id="KW-1185">Reference proteome</keyword>
<name>A0ABW3Y3Z5_9FLAO</name>
<accession>A0ABW3Y3Z5</accession>
<comment type="caution">
    <text evidence="1">The sequence shown here is derived from an EMBL/GenBank/DDBJ whole genome shotgun (WGS) entry which is preliminary data.</text>
</comment>